<reference evidence="2 3" key="1">
    <citation type="submission" date="2021-03" db="EMBL/GenBank/DDBJ databases">
        <title>Enterococcal diversity collection.</title>
        <authorList>
            <person name="Gilmore M.S."/>
            <person name="Schwartzman J."/>
            <person name="Van Tyne D."/>
            <person name="Martin M."/>
            <person name="Earl A.M."/>
            <person name="Manson A.L."/>
            <person name="Straub T."/>
            <person name="Salamzade R."/>
            <person name="Saavedra J."/>
            <person name="Lebreton F."/>
            <person name="Prichula J."/>
            <person name="Schaufler K."/>
            <person name="Gaca A."/>
            <person name="Sgardioli B."/>
            <person name="Wagenaar J."/>
            <person name="Strong T."/>
        </authorList>
    </citation>
    <scope>NUCLEOTIDE SEQUENCE [LARGE SCALE GENOMIC DNA]</scope>
    <source>
        <strain evidence="2 3">MJM12</strain>
    </source>
</reference>
<protein>
    <recommendedName>
        <fullName evidence="4">V-type ATP synthase subunit G</fullName>
    </recommendedName>
</protein>
<sequence length="106" mass="12224">MKEALDKIKAAEMKNEDLQNDLQKELQEYAEKKEIQLQLLKDGLKANRQQQLEAAEKIAETALKSEKEELLAAAKQEKATFTALYKERHEKVATFIIERVQETYGS</sequence>
<dbReference type="Proteomes" id="UP000664256">
    <property type="component" value="Unassembled WGS sequence"/>
</dbReference>
<gene>
    <name evidence="2" type="ORF">JZO76_03890</name>
</gene>
<proteinExistence type="predicted"/>
<organism evidence="2 3">
    <name type="scientific">Candidatus Enterococcus myersii</name>
    <dbReference type="NCBI Taxonomy" id="2815322"/>
    <lineage>
        <taxon>Bacteria</taxon>
        <taxon>Bacillati</taxon>
        <taxon>Bacillota</taxon>
        <taxon>Bacilli</taxon>
        <taxon>Lactobacillales</taxon>
        <taxon>Enterococcaceae</taxon>
        <taxon>Enterococcus</taxon>
    </lineage>
</organism>
<evidence type="ECO:0000313" key="2">
    <source>
        <dbReference type="EMBL" id="MBO0448670.1"/>
    </source>
</evidence>
<evidence type="ECO:0000313" key="3">
    <source>
        <dbReference type="Proteomes" id="UP000664256"/>
    </source>
</evidence>
<keyword evidence="1" id="KW-0175">Coiled coil</keyword>
<evidence type="ECO:0008006" key="4">
    <source>
        <dbReference type="Google" id="ProtNLM"/>
    </source>
</evidence>
<dbReference type="RefSeq" id="WP_206902866.1">
    <property type="nucleotide sequence ID" value="NZ_JAFLVT010000005.1"/>
</dbReference>
<accession>A0ABS3H5D5</accession>
<dbReference type="EMBL" id="JAFLVT010000005">
    <property type="protein sequence ID" value="MBO0448670.1"/>
    <property type="molecule type" value="Genomic_DNA"/>
</dbReference>
<comment type="caution">
    <text evidence="2">The sequence shown here is derived from an EMBL/GenBank/DDBJ whole genome shotgun (WGS) entry which is preliminary data.</text>
</comment>
<evidence type="ECO:0000256" key="1">
    <source>
        <dbReference type="SAM" id="Coils"/>
    </source>
</evidence>
<keyword evidence="3" id="KW-1185">Reference proteome</keyword>
<feature type="coiled-coil region" evidence="1">
    <location>
        <begin position="1"/>
        <end position="69"/>
    </location>
</feature>
<name>A0ABS3H5D5_9ENTE</name>